<sequence length="874" mass="93895">MMCPGGVLALLSARESGRPSKRTAWRHTGCGRDDRDLQIWASHHALQHCKSELCDLQSHPRSTIATAVSPDGRLVASTHGDHSVKIVDYATGKLVRELTGHRRTPWTVHFHPTDSAIVVSGSLDSEVRLWNVNTGQLLQSRDFGRNIQSVAFHPSGKFLAVAAGRKVYLWVHNEGSKRFEEVHIVLKTSKTIRTVHFHPLSCSYILTTERMDPQNAPEAHAAGEQQEQHIQRQGSSWGSAQSRLSASWLDRRMSLASSASSAASDIIGLNRHPQGGEEVNGRPLDGLQGRHLHGPEMAQPVRGGAHGWDQGFGQSLHPDPHPEMYSQGGVQHTRTNSWQRGRNGGMRGRGRSYAVPVDVWPMHSGGERGVPENLSSQPQQGAPNAPVASNTADQHHWWPQGLGHTPPLLPSHMASGVQGGLLAVSRPPELGSGPQGEYGNYVPLGAIPYPRGPAGAHTHAVRPGGEGHGFMLGAGIERPSGMQQGVQDLQGGHGFGFQTGRGPDDAEEDASSLILAQMNRTQHSGVASSSALGTLGDDLIAQMVNLIHMPSAEASSMGSGFVHSGSGIQLIPPEPTSSSAHSHRPPGLALRLYSQSSASSSGSPSVAETSQVLLNSLETPAIQRTGDVSEVPLVTPAPAMRAYASMPSQELPCITQLTLWHFCEEEPDRELTDAQLVINGVVLCSEMGAHIAACGRLLAACTALLDHSVDGYGQMRSSFQYELKLFSLERSTMGQVIRSRPVSAGHCLTSIQFSPDCSLVLLSYGKKHESLVRDLVARGQAIGKIRTLLEVYRVSDLALVRVLHSVEDDANTACFHPIPGEGILYGTKDGKLRVLRQCQPVEDWEEGGDATVFEDELVSVDELVHSQEAGPGAC</sequence>
<feature type="compositionally biased region" description="Polar residues" evidence="4">
    <location>
        <begin position="373"/>
        <end position="392"/>
    </location>
</feature>
<keyword evidence="6" id="KW-1185">Reference proteome</keyword>
<name>A0A8S1IZE0_9CHLO</name>
<reference evidence="5" key="1">
    <citation type="submission" date="2020-12" db="EMBL/GenBank/DDBJ databases">
        <authorList>
            <person name="Iha C."/>
        </authorList>
    </citation>
    <scope>NUCLEOTIDE SEQUENCE</scope>
</reference>
<evidence type="ECO:0000313" key="5">
    <source>
        <dbReference type="EMBL" id="CAD7696597.1"/>
    </source>
</evidence>
<dbReference type="Gene3D" id="2.130.10.10">
    <property type="entry name" value="YVTN repeat-like/Quinoprotein amine dehydrogenase"/>
    <property type="match status" value="1"/>
</dbReference>
<feature type="region of interest" description="Disordered" evidence="4">
    <location>
        <begin position="565"/>
        <end position="586"/>
    </location>
</feature>
<dbReference type="InterPro" id="IPR019775">
    <property type="entry name" value="WD40_repeat_CS"/>
</dbReference>
<dbReference type="GO" id="GO:0080008">
    <property type="term" value="C:Cul4-RING E3 ubiquitin ligase complex"/>
    <property type="evidence" value="ECO:0007669"/>
    <property type="project" value="TreeGrafter"/>
</dbReference>
<feature type="region of interest" description="Disordered" evidence="4">
    <location>
        <begin position="215"/>
        <end position="238"/>
    </location>
</feature>
<evidence type="ECO:0000256" key="4">
    <source>
        <dbReference type="SAM" id="MobiDB-lite"/>
    </source>
</evidence>
<gene>
    <name evidence="5" type="ORF">OSTQU699_LOCUS1958</name>
</gene>
<dbReference type="PROSITE" id="PS50082">
    <property type="entry name" value="WD_REPEATS_2"/>
    <property type="match status" value="2"/>
</dbReference>
<dbReference type="PROSITE" id="PS00678">
    <property type="entry name" value="WD_REPEATS_1"/>
    <property type="match status" value="1"/>
</dbReference>
<evidence type="ECO:0000256" key="2">
    <source>
        <dbReference type="ARBA" id="ARBA00022737"/>
    </source>
</evidence>
<dbReference type="InterPro" id="IPR036322">
    <property type="entry name" value="WD40_repeat_dom_sf"/>
</dbReference>
<dbReference type="PANTHER" id="PTHR22874">
    <property type="entry name" value="ACTIVATING MOLECULE IN BECN1-REGULATED AUTOPHAGY PROTEIN 1"/>
    <property type="match status" value="1"/>
</dbReference>
<feature type="region of interest" description="Disordered" evidence="4">
    <location>
        <begin position="268"/>
        <end position="413"/>
    </location>
</feature>
<feature type="compositionally biased region" description="Polar residues" evidence="4">
    <location>
        <begin position="328"/>
        <end position="339"/>
    </location>
</feature>
<dbReference type="InterPro" id="IPR001680">
    <property type="entry name" value="WD40_rpt"/>
</dbReference>
<evidence type="ECO:0000256" key="3">
    <source>
        <dbReference type="PROSITE-ProRule" id="PRU00221"/>
    </source>
</evidence>
<dbReference type="OrthoDB" id="6363363at2759"/>
<evidence type="ECO:0000256" key="1">
    <source>
        <dbReference type="ARBA" id="ARBA00022574"/>
    </source>
</evidence>
<dbReference type="Proteomes" id="UP000708148">
    <property type="component" value="Unassembled WGS sequence"/>
</dbReference>
<dbReference type="InterPro" id="IPR015943">
    <property type="entry name" value="WD40/YVTN_repeat-like_dom_sf"/>
</dbReference>
<dbReference type="PANTHER" id="PTHR22874:SF1">
    <property type="entry name" value="ACTIVATING MOLECULE IN BECN1-REGULATED AUTOPHAGY PROTEIN 1"/>
    <property type="match status" value="1"/>
</dbReference>
<feature type="region of interest" description="Disordered" evidence="4">
    <location>
        <begin position="465"/>
        <end position="509"/>
    </location>
</feature>
<accession>A0A8S1IZE0</accession>
<dbReference type="EMBL" id="CAJHUC010000513">
    <property type="protein sequence ID" value="CAD7696597.1"/>
    <property type="molecule type" value="Genomic_DNA"/>
</dbReference>
<protein>
    <submittedName>
        <fullName evidence="5">Uncharacterized protein</fullName>
    </submittedName>
</protein>
<keyword evidence="1 3" id="KW-0853">WD repeat</keyword>
<feature type="repeat" description="WD" evidence="3">
    <location>
        <begin position="98"/>
        <end position="140"/>
    </location>
</feature>
<organism evidence="5 6">
    <name type="scientific">Ostreobium quekettii</name>
    <dbReference type="NCBI Taxonomy" id="121088"/>
    <lineage>
        <taxon>Eukaryota</taxon>
        <taxon>Viridiplantae</taxon>
        <taxon>Chlorophyta</taxon>
        <taxon>core chlorophytes</taxon>
        <taxon>Ulvophyceae</taxon>
        <taxon>TCBD clade</taxon>
        <taxon>Bryopsidales</taxon>
        <taxon>Ostreobineae</taxon>
        <taxon>Ostreobiaceae</taxon>
        <taxon>Ostreobium</taxon>
    </lineage>
</organism>
<dbReference type="SUPFAM" id="SSF50978">
    <property type="entry name" value="WD40 repeat-like"/>
    <property type="match status" value="1"/>
</dbReference>
<keyword evidence="2" id="KW-0677">Repeat</keyword>
<proteinExistence type="predicted"/>
<dbReference type="GO" id="GO:1990756">
    <property type="term" value="F:ubiquitin-like ligase-substrate adaptor activity"/>
    <property type="evidence" value="ECO:0007669"/>
    <property type="project" value="TreeGrafter"/>
</dbReference>
<dbReference type="SMART" id="SM00320">
    <property type="entry name" value="WD40"/>
    <property type="match status" value="4"/>
</dbReference>
<dbReference type="PROSITE" id="PS50294">
    <property type="entry name" value="WD_REPEATS_REGION"/>
    <property type="match status" value="1"/>
</dbReference>
<feature type="repeat" description="WD" evidence="3">
    <location>
        <begin position="56"/>
        <end position="97"/>
    </location>
</feature>
<dbReference type="Pfam" id="PF00400">
    <property type="entry name" value="WD40"/>
    <property type="match status" value="3"/>
</dbReference>
<dbReference type="InterPro" id="IPR052596">
    <property type="entry name" value="AMBRA1_autophagy"/>
</dbReference>
<dbReference type="AlphaFoldDB" id="A0A8S1IZE0"/>
<evidence type="ECO:0000313" key="6">
    <source>
        <dbReference type="Proteomes" id="UP000708148"/>
    </source>
</evidence>
<dbReference type="GO" id="GO:0000423">
    <property type="term" value="P:mitophagy"/>
    <property type="evidence" value="ECO:0007669"/>
    <property type="project" value="TreeGrafter"/>
</dbReference>
<comment type="caution">
    <text evidence="5">The sequence shown here is derived from an EMBL/GenBank/DDBJ whole genome shotgun (WGS) entry which is preliminary data.</text>
</comment>
<dbReference type="GO" id="GO:0000045">
    <property type="term" value="P:autophagosome assembly"/>
    <property type="evidence" value="ECO:0007669"/>
    <property type="project" value="TreeGrafter"/>
</dbReference>